<dbReference type="OrthoDB" id="9809206at2"/>
<accession>A0A1I3AYQ6</accession>
<feature type="transmembrane region" description="Helical" evidence="6">
    <location>
        <begin position="91"/>
        <end position="112"/>
    </location>
</feature>
<feature type="domain" description="Mechanosensitive ion channel MscS" evidence="7">
    <location>
        <begin position="96"/>
        <end position="170"/>
    </location>
</feature>
<keyword evidence="4 6" id="KW-1133">Transmembrane helix</keyword>
<comment type="subcellular location">
    <subcellularLocation>
        <location evidence="1">Cell membrane</location>
        <topology evidence="1">Multi-pass membrane protein</topology>
    </subcellularLocation>
</comment>
<dbReference type="Pfam" id="PF00924">
    <property type="entry name" value="MS_channel_2nd"/>
    <property type="match status" value="1"/>
</dbReference>
<dbReference type="InterPro" id="IPR023408">
    <property type="entry name" value="MscS_beta-dom_sf"/>
</dbReference>
<evidence type="ECO:0000256" key="4">
    <source>
        <dbReference type="ARBA" id="ARBA00022989"/>
    </source>
</evidence>
<dbReference type="GO" id="GO:0005886">
    <property type="term" value="C:plasma membrane"/>
    <property type="evidence" value="ECO:0007669"/>
    <property type="project" value="UniProtKB-SubCell"/>
</dbReference>
<evidence type="ECO:0000256" key="2">
    <source>
        <dbReference type="ARBA" id="ARBA00022475"/>
    </source>
</evidence>
<dbReference type="RefSeq" id="WP_092090879.1">
    <property type="nucleotide sequence ID" value="NZ_FOQE01000002.1"/>
</dbReference>
<dbReference type="InterPro" id="IPR011066">
    <property type="entry name" value="MscS_channel_C_sf"/>
</dbReference>
<evidence type="ECO:0000256" key="5">
    <source>
        <dbReference type="ARBA" id="ARBA00023136"/>
    </source>
</evidence>
<dbReference type="EMBL" id="FOQE01000002">
    <property type="protein sequence ID" value="SFH54521.1"/>
    <property type="molecule type" value="Genomic_DNA"/>
</dbReference>
<feature type="transmembrane region" description="Helical" evidence="6">
    <location>
        <begin position="17"/>
        <end position="34"/>
    </location>
</feature>
<feature type="transmembrane region" description="Helical" evidence="6">
    <location>
        <begin position="54"/>
        <end position="71"/>
    </location>
</feature>
<evidence type="ECO:0000313" key="9">
    <source>
        <dbReference type="Proteomes" id="UP000198668"/>
    </source>
</evidence>
<dbReference type="AlphaFoldDB" id="A0A1I3AYQ6"/>
<evidence type="ECO:0000256" key="6">
    <source>
        <dbReference type="SAM" id="Phobius"/>
    </source>
</evidence>
<dbReference type="SUPFAM" id="SSF50182">
    <property type="entry name" value="Sm-like ribonucleoproteins"/>
    <property type="match status" value="1"/>
</dbReference>
<sequence>MGVIQKFSEKFPILSNFLWALLFSIVLYALTRFLLNRLYPRLKDTGNWYVTRKVARWINNLAIFFIFLFVFNDKLTGLSTTLGLASAGITYALREVIVSFAGWFAIMFGDFFKTGERVLLGGIKGDVVDIGVLRTTLMEIGEWVEGDQYTGRFVRVANSYIFNSPVYNYTADFDYLWDEIHIPIRFSSDIEEARNILLDLADHQIGNYNAPATKEWKKMQRKYQLKDASLRTQVYVTFNENWIEMSLRYIVDYKERRAVKDKLSMEILKRFKAAGDKIQIAADTIEVIRTSNTADREKRNHQPID</sequence>
<gene>
    <name evidence="8" type="ORF">SAMN04489868_10277</name>
</gene>
<dbReference type="Gene3D" id="3.30.70.100">
    <property type="match status" value="1"/>
</dbReference>
<dbReference type="Gene3D" id="2.30.30.60">
    <property type="match status" value="1"/>
</dbReference>
<evidence type="ECO:0000256" key="1">
    <source>
        <dbReference type="ARBA" id="ARBA00004651"/>
    </source>
</evidence>
<name>A0A1I3AYQ6_9LACT</name>
<keyword evidence="9" id="KW-1185">Reference proteome</keyword>
<keyword evidence="2" id="KW-1003">Cell membrane</keyword>
<dbReference type="InterPro" id="IPR010920">
    <property type="entry name" value="LSM_dom_sf"/>
</dbReference>
<organism evidence="8 9">
    <name type="scientific">Pisciglobus halotolerans</name>
    <dbReference type="NCBI Taxonomy" id="745365"/>
    <lineage>
        <taxon>Bacteria</taxon>
        <taxon>Bacillati</taxon>
        <taxon>Bacillota</taxon>
        <taxon>Bacilli</taxon>
        <taxon>Lactobacillales</taxon>
        <taxon>Carnobacteriaceae</taxon>
    </lineage>
</organism>
<reference evidence="8 9" key="1">
    <citation type="submission" date="2016-10" db="EMBL/GenBank/DDBJ databases">
        <authorList>
            <person name="de Groot N.N."/>
        </authorList>
    </citation>
    <scope>NUCLEOTIDE SEQUENCE [LARGE SCALE GENOMIC DNA]</scope>
    <source>
        <strain evidence="8 9">DSM 27630</strain>
    </source>
</reference>
<protein>
    <submittedName>
        <fullName evidence="8">Small-conductance mechanosensitive channel</fullName>
    </submittedName>
</protein>
<dbReference type="PANTHER" id="PTHR30566:SF5">
    <property type="entry name" value="MECHANOSENSITIVE ION CHANNEL PROTEIN 1, MITOCHONDRIAL-RELATED"/>
    <property type="match status" value="1"/>
</dbReference>
<dbReference type="GO" id="GO:0055085">
    <property type="term" value="P:transmembrane transport"/>
    <property type="evidence" value="ECO:0007669"/>
    <property type="project" value="InterPro"/>
</dbReference>
<dbReference type="PANTHER" id="PTHR30566">
    <property type="entry name" value="YNAI-RELATED MECHANOSENSITIVE ION CHANNEL"/>
    <property type="match status" value="1"/>
</dbReference>
<evidence type="ECO:0000256" key="3">
    <source>
        <dbReference type="ARBA" id="ARBA00022692"/>
    </source>
</evidence>
<dbReference type="InterPro" id="IPR006685">
    <property type="entry name" value="MscS_channel_2nd"/>
</dbReference>
<keyword evidence="5 6" id="KW-0472">Membrane</keyword>
<keyword evidence="3 6" id="KW-0812">Transmembrane</keyword>
<dbReference type="Proteomes" id="UP000198668">
    <property type="component" value="Unassembled WGS sequence"/>
</dbReference>
<proteinExistence type="predicted"/>
<evidence type="ECO:0000259" key="7">
    <source>
        <dbReference type="Pfam" id="PF00924"/>
    </source>
</evidence>
<dbReference type="SUPFAM" id="SSF82689">
    <property type="entry name" value="Mechanosensitive channel protein MscS (YggB), C-terminal domain"/>
    <property type="match status" value="1"/>
</dbReference>
<evidence type="ECO:0000313" key="8">
    <source>
        <dbReference type="EMBL" id="SFH54521.1"/>
    </source>
</evidence>